<dbReference type="AlphaFoldDB" id="A0A5A7R3D7"/>
<dbReference type="EMBL" id="BKCP01010070">
    <property type="protein sequence ID" value="GER51916.1"/>
    <property type="molecule type" value="Genomic_DNA"/>
</dbReference>
<evidence type="ECO:0000256" key="2">
    <source>
        <dbReference type="ARBA" id="ARBA00009431"/>
    </source>
</evidence>
<dbReference type="PANTHER" id="PTHR11802:SF123">
    <property type="entry name" value="CARBOXYPEPTIDASE"/>
    <property type="match status" value="1"/>
</dbReference>
<name>A0A5A7R3D7_STRAF</name>
<keyword evidence="3" id="KW-0964">Secreted</keyword>
<comment type="similarity">
    <text evidence="2 4">Belongs to the peptidase S10 family.</text>
</comment>
<dbReference type="GO" id="GO:0006508">
    <property type="term" value="P:proteolysis"/>
    <property type="evidence" value="ECO:0007669"/>
    <property type="project" value="UniProtKB-KW"/>
</dbReference>
<dbReference type="PANTHER" id="PTHR11802">
    <property type="entry name" value="SERINE PROTEASE FAMILY S10 SERINE CARBOXYPEPTIDASE"/>
    <property type="match status" value="1"/>
</dbReference>
<dbReference type="InterPro" id="IPR029058">
    <property type="entry name" value="AB_hydrolase_fold"/>
</dbReference>
<comment type="subcellular location">
    <subcellularLocation>
        <location evidence="1">Secreted</location>
    </subcellularLocation>
</comment>
<keyword evidence="4" id="KW-0645">Protease</keyword>
<dbReference type="InterPro" id="IPR001563">
    <property type="entry name" value="Peptidase_S10"/>
</dbReference>
<dbReference type="InterPro" id="IPR018202">
    <property type="entry name" value="Ser_caboxypep_ser_AS"/>
</dbReference>
<proteinExistence type="inferred from homology"/>
<evidence type="ECO:0000256" key="1">
    <source>
        <dbReference type="ARBA" id="ARBA00004613"/>
    </source>
</evidence>
<sequence length="259" mass="29674">MHEIKTKDGYINVDEKQERHLFYYFVEAETDPDSKPLVLWLNGGPGCSSLGGGGLTENGPFRPSGEVLVRNNYSWNKVANMLYLESPAGVGFSYSTNKSFYNYVNDEITASDNLYFLEKWINRFPEYKNRILYITGESYAGHYIPQLAILIIKTRAKMFNLKGIAIGNPLLEFDTDLNSVPEFWWILDLCSSEISHFVDQYDVALDVCPSPAMFQAQKYESKIDVCVEDETYVYPNRKDVQKALHARLFGVKEWGMCSE</sequence>
<keyword evidence="4" id="KW-0378">Hydrolase</keyword>
<reference evidence="6" key="1">
    <citation type="journal article" date="2019" name="Curr. Biol.">
        <title>Genome Sequence of Striga asiatica Provides Insight into the Evolution of Plant Parasitism.</title>
        <authorList>
            <person name="Yoshida S."/>
            <person name="Kim S."/>
            <person name="Wafula E.K."/>
            <person name="Tanskanen J."/>
            <person name="Kim Y.M."/>
            <person name="Honaas L."/>
            <person name="Yang Z."/>
            <person name="Spallek T."/>
            <person name="Conn C.E."/>
            <person name="Ichihashi Y."/>
            <person name="Cheong K."/>
            <person name="Cui S."/>
            <person name="Der J.P."/>
            <person name="Gundlach H."/>
            <person name="Jiao Y."/>
            <person name="Hori C."/>
            <person name="Ishida J.K."/>
            <person name="Kasahara H."/>
            <person name="Kiba T."/>
            <person name="Kim M.S."/>
            <person name="Koo N."/>
            <person name="Laohavisit A."/>
            <person name="Lee Y.H."/>
            <person name="Lumba S."/>
            <person name="McCourt P."/>
            <person name="Mortimer J.C."/>
            <person name="Mutuku J.M."/>
            <person name="Nomura T."/>
            <person name="Sasaki-Sekimoto Y."/>
            <person name="Seto Y."/>
            <person name="Wang Y."/>
            <person name="Wakatake T."/>
            <person name="Sakakibara H."/>
            <person name="Demura T."/>
            <person name="Yamaguchi S."/>
            <person name="Yoneyama K."/>
            <person name="Manabe R.I."/>
            <person name="Nelson D.C."/>
            <person name="Schulman A.H."/>
            <person name="Timko M.P."/>
            <person name="dePamphilis C.W."/>
            <person name="Choi D."/>
            <person name="Shirasu K."/>
        </authorList>
    </citation>
    <scope>NUCLEOTIDE SEQUENCE [LARGE SCALE GENOMIC DNA]</scope>
    <source>
        <strain evidence="6">cv. UVA1</strain>
    </source>
</reference>
<dbReference type="GO" id="GO:0004185">
    <property type="term" value="F:serine-type carboxypeptidase activity"/>
    <property type="evidence" value="ECO:0007669"/>
    <property type="project" value="UniProtKB-UniRule"/>
</dbReference>
<evidence type="ECO:0000256" key="3">
    <source>
        <dbReference type="ARBA" id="ARBA00022525"/>
    </source>
</evidence>
<keyword evidence="6" id="KW-1185">Reference proteome</keyword>
<dbReference type="GO" id="GO:0005773">
    <property type="term" value="C:vacuole"/>
    <property type="evidence" value="ECO:0007669"/>
    <property type="project" value="TreeGrafter"/>
</dbReference>
<comment type="caution">
    <text evidence="5">The sequence shown here is derived from an EMBL/GenBank/DDBJ whole genome shotgun (WGS) entry which is preliminary data.</text>
</comment>
<dbReference type="EC" id="3.4.16.-" evidence="4"/>
<dbReference type="Pfam" id="PF00450">
    <property type="entry name" value="Peptidase_S10"/>
    <property type="match status" value="1"/>
</dbReference>
<protein>
    <recommendedName>
        <fullName evidence="4">Carboxypeptidase</fullName>
        <ecNumber evidence="4">3.4.16.-</ecNumber>
    </recommendedName>
</protein>
<organism evidence="5 6">
    <name type="scientific">Striga asiatica</name>
    <name type="common">Asiatic witchweed</name>
    <name type="synonym">Buchnera asiatica</name>
    <dbReference type="NCBI Taxonomy" id="4170"/>
    <lineage>
        <taxon>Eukaryota</taxon>
        <taxon>Viridiplantae</taxon>
        <taxon>Streptophyta</taxon>
        <taxon>Embryophyta</taxon>
        <taxon>Tracheophyta</taxon>
        <taxon>Spermatophyta</taxon>
        <taxon>Magnoliopsida</taxon>
        <taxon>eudicotyledons</taxon>
        <taxon>Gunneridae</taxon>
        <taxon>Pentapetalae</taxon>
        <taxon>asterids</taxon>
        <taxon>lamiids</taxon>
        <taxon>Lamiales</taxon>
        <taxon>Orobanchaceae</taxon>
        <taxon>Buchnereae</taxon>
        <taxon>Striga</taxon>
    </lineage>
</organism>
<evidence type="ECO:0000313" key="6">
    <source>
        <dbReference type="Proteomes" id="UP000325081"/>
    </source>
</evidence>
<dbReference type="PRINTS" id="PR00724">
    <property type="entry name" value="CRBOXYPTASEC"/>
</dbReference>
<dbReference type="Gene3D" id="6.10.250.940">
    <property type="match status" value="1"/>
</dbReference>
<keyword evidence="4 5" id="KW-0121">Carboxypeptidase</keyword>
<evidence type="ECO:0000256" key="4">
    <source>
        <dbReference type="RuleBase" id="RU361156"/>
    </source>
</evidence>
<dbReference type="Proteomes" id="UP000325081">
    <property type="component" value="Unassembled WGS sequence"/>
</dbReference>
<dbReference type="GO" id="GO:0005576">
    <property type="term" value="C:extracellular region"/>
    <property type="evidence" value="ECO:0007669"/>
    <property type="project" value="UniProtKB-SubCell"/>
</dbReference>
<dbReference type="SUPFAM" id="SSF53474">
    <property type="entry name" value="alpha/beta-Hydrolases"/>
    <property type="match status" value="1"/>
</dbReference>
<gene>
    <name evidence="5" type="ORF">STAS_29337</name>
</gene>
<evidence type="ECO:0000313" key="5">
    <source>
        <dbReference type="EMBL" id="GER51916.1"/>
    </source>
</evidence>
<accession>A0A5A7R3D7</accession>
<dbReference type="Gene3D" id="3.40.50.1820">
    <property type="entry name" value="alpha/beta hydrolase"/>
    <property type="match status" value="1"/>
</dbReference>
<dbReference type="OrthoDB" id="910915at2759"/>
<dbReference type="PROSITE" id="PS00131">
    <property type="entry name" value="CARBOXYPEPT_SER_SER"/>
    <property type="match status" value="1"/>
</dbReference>